<dbReference type="InterPro" id="IPR036265">
    <property type="entry name" value="HIT-like_sf"/>
</dbReference>
<gene>
    <name evidence="3" type="ORF">HKK74_23875</name>
</gene>
<dbReference type="PANTHER" id="PTHR42997:SF1">
    <property type="entry name" value="AP-4-A PHOSPHORYLASE"/>
    <property type="match status" value="1"/>
</dbReference>
<sequence>MTDGCPFCEIGAGNADQDLIVLRTERVFVVPSLKQRLSSPGQVIVCPIEHVTALHAVDASVLAEVFGVVTRLTSAAPMAFGALGTTVLNNNDAPDQVLRHLHVHVIPRWAGDGFVIPNPDDTPAPRELRARLAAQLQRALT</sequence>
<feature type="short sequence motif" description="Histidine triad motif" evidence="1">
    <location>
        <begin position="100"/>
        <end position="104"/>
    </location>
</feature>
<comment type="caution">
    <text evidence="3">The sequence shown here is derived from an EMBL/GenBank/DDBJ whole genome shotgun (WGS) entry which is preliminary data.</text>
</comment>
<evidence type="ECO:0000313" key="4">
    <source>
        <dbReference type="Proteomes" id="UP000805614"/>
    </source>
</evidence>
<feature type="domain" description="HIT" evidence="2">
    <location>
        <begin position="6"/>
        <end position="115"/>
    </location>
</feature>
<dbReference type="Gene3D" id="3.30.428.10">
    <property type="entry name" value="HIT-like"/>
    <property type="match status" value="1"/>
</dbReference>
<dbReference type="InterPro" id="IPR011146">
    <property type="entry name" value="HIT-like"/>
</dbReference>
<dbReference type="RefSeq" id="WP_187245556.1">
    <property type="nucleotide sequence ID" value="NZ_BAAAOK010000014.1"/>
</dbReference>
<evidence type="ECO:0000259" key="2">
    <source>
        <dbReference type="PROSITE" id="PS51084"/>
    </source>
</evidence>
<keyword evidence="4" id="KW-1185">Reference proteome</keyword>
<proteinExistence type="predicted"/>
<dbReference type="Pfam" id="PF01230">
    <property type="entry name" value="HIT"/>
    <property type="match status" value="1"/>
</dbReference>
<dbReference type="EMBL" id="JABVEC010000019">
    <property type="protein sequence ID" value="MBC6468511.1"/>
    <property type="molecule type" value="Genomic_DNA"/>
</dbReference>
<name>A0ABR7LUJ8_9ACTN</name>
<dbReference type="Proteomes" id="UP000805614">
    <property type="component" value="Unassembled WGS sequence"/>
</dbReference>
<evidence type="ECO:0000256" key="1">
    <source>
        <dbReference type="PROSITE-ProRule" id="PRU00464"/>
    </source>
</evidence>
<dbReference type="PANTHER" id="PTHR42997">
    <property type="entry name" value="HIT FAMILY HYDROLASE"/>
    <property type="match status" value="1"/>
</dbReference>
<protein>
    <submittedName>
        <fullName evidence="3">HIT family protein</fullName>
    </submittedName>
</protein>
<dbReference type="InterPro" id="IPR052908">
    <property type="entry name" value="AP-4-A_phosphorylase"/>
</dbReference>
<reference evidence="3 4" key="1">
    <citation type="submission" date="2020-06" db="EMBL/GenBank/DDBJ databases">
        <title>Actinomadura xiongansis sp. nov., isolated from soil of Baiyangdian.</title>
        <authorList>
            <person name="Zhang X."/>
        </authorList>
    </citation>
    <scope>NUCLEOTIDE SEQUENCE [LARGE SCALE GENOMIC DNA]</scope>
    <source>
        <strain evidence="3 4">HBUM206468</strain>
    </source>
</reference>
<dbReference type="SUPFAM" id="SSF54197">
    <property type="entry name" value="HIT-like"/>
    <property type="match status" value="1"/>
</dbReference>
<organism evidence="3 4">
    <name type="scientific">Actinomadura alba</name>
    <dbReference type="NCBI Taxonomy" id="406431"/>
    <lineage>
        <taxon>Bacteria</taxon>
        <taxon>Bacillati</taxon>
        <taxon>Actinomycetota</taxon>
        <taxon>Actinomycetes</taxon>
        <taxon>Streptosporangiales</taxon>
        <taxon>Thermomonosporaceae</taxon>
        <taxon>Actinomadura</taxon>
    </lineage>
</organism>
<accession>A0ABR7LUJ8</accession>
<dbReference type="PROSITE" id="PS51084">
    <property type="entry name" value="HIT_2"/>
    <property type="match status" value="1"/>
</dbReference>
<evidence type="ECO:0000313" key="3">
    <source>
        <dbReference type="EMBL" id="MBC6468511.1"/>
    </source>
</evidence>